<dbReference type="PANTHER" id="PTHR48010">
    <property type="entry name" value="OS05G0588300 PROTEIN"/>
    <property type="match status" value="1"/>
</dbReference>
<dbReference type="PROSITE" id="PS50011">
    <property type="entry name" value="PROTEIN_KINASE_DOM"/>
    <property type="match status" value="1"/>
</dbReference>
<dbReference type="AlphaFoldDB" id="A0A7I8KAX6"/>
<dbReference type="InterPro" id="IPR001245">
    <property type="entry name" value="Ser-Thr/Tyr_kinase_cat_dom"/>
</dbReference>
<evidence type="ECO:0000256" key="2">
    <source>
        <dbReference type="ARBA" id="ARBA00022840"/>
    </source>
</evidence>
<evidence type="ECO:0000313" key="6">
    <source>
        <dbReference type="Proteomes" id="UP000663760"/>
    </source>
</evidence>
<evidence type="ECO:0000313" key="5">
    <source>
        <dbReference type="EMBL" id="CAA7394919.1"/>
    </source>
</evidence>
<dbReference type="Gene3D" id="1.10.510.10">
    <property type="entry name" value="Transferase(Phosphotransferase) domain 1"/>
    <property type="match status" value="1"/>
</dbReference>
<feature type="region of interest" description="Disordered" evidence="3">
    <location>
        <begin position="22"/>
        <end position="46"/>
    </location>
</feature>
<dbReference type="GO" id="GO:0005524">
    <property type="term" value="F:ATP binding"/>
    <property type="evidence" value="ECO:0007669"/>
    <property type="project" value="UniProtKB-KW"/>
</dbReference>
<accession>A0A7I8KAX6</accession>
<dbReference type="Proteomes" id="UP000663760">
    <property type="component" value="Chromosome 4"/>
</dbReference>
<gene>
    <name evidence="5" type="ORF">SI8410_04005580</name>
</gene>
<dbReference type="OrthoDB" id="652551at2759"/>
<dbReference type="SUPFAM" id="SSF56112">
    <property type="entry name" value="Protein kinase-like (PK-like)"/>
    <property type="match status" value="1"/>
</dbReference>
<dbReference type="GO" id="GO:0004672">
    <property type="term" value="F:protein kinase activity"/>
    <property type="evidence" value="ECO:0007669"/>
    <property type="project" value="InterPro"/>
</dbReference>
<reference evidence="5" key="1">
    <citation type="submission" date="2020-02" db="EMBL/GenBank/DDBJ databases">
        <authorList>
            <person name="Scholz U."/>
            <person name="Mascher M."/>
            <person name="Fiebig A."/>
        </authorList>
    </citation>
    <scope>NUCLEOTIDE SEQUENCE</scope>
</reference>
<dbReference type="InterPro" id="IPR000719">
    <property type="entry name" value="Prot_kinase_dom"/>
</dbReference>
<dbReference type="InterPro" id="IPR050994">
    <property type="entry name" value="At_inactive_RLKs"/>
</dbReference>
<dbReference type="Gene3D" id="3.30.200.20">
    <property type="entry name" value="Phosphorylase Kinase, domain 1"/>
    <property type="match status" value="1"/>
</dbReference>
<dbReference type="InterPro" id="IPR011009">
    <property type="entry name" value="Kinase-like_dom_sf"/>
</dbReference>
<protein>
    <recommendedName>
        <fullName evidence="4">Protein kinase domain-containing protein</fullName>
    </recommendedName>
</protein>
<name>A0A7I8KAX6_SPIIN</name>
<proteinExistence type="predicted"/>
<keyword evidence="6" id="KW-1185">Reference proteome</keyword>
<keyword evidence="1" id="KW-0547">Nucleotide-binding</keyword>
<dbReference type="FunFam" id="3.30.200.20:FF:000307">
    <property type="entry name" value="pollen receptor-like kinase 1"/>
    <property type="match status" value="1"/>
</dbReference>
<evidence type="ECO:0000256" key="1">
    <source>
        <dbReference type="ARBA" id="ARBA00022741"/>
    </source>
</evidence>
<evidence type="ECO:0000256" key="3">
    <source>
        <dbReference type="SAM" id="MobiDB-lite"/>
    </source>
</evidence>
<dbReference type="Pfam" id="PF07714">
    <property type="entry name" value="PK_Tyr_Ser-Thr"/>
    <property type="match status" value="1"/>
</dbReference>
<keyword evidence="2" id="KW-0067">ATP-binding</keyword>
<evidence type="ECO:0000259" key="4">
    <source>
        <dbReference type="PROSITE" id="PS50011"/>
    </source>
</evidence>
<dbReference type="EMBL" id="LR746267">
    <property type="protein sequence ID" value="CAA7394919.1"/>
    <property type="molecule type" value="Genomic_DNA"/>
</dbReference>
<dbReference type="PANTHER" id="PTHR48010:SF76">
    <property type="entry name" value="INACTIVE RECEPTOR KINASE RLK902-RELATED"/>
    <property type="match status" value="1"/>
</dbReference>
<sequence>MSFFLCCGGKMDNRARSVEVEASTRSKRNIPGGGGAAAGAAARGGSNSGESKNLVFFGSDARVFDLEQLLRASAEVLGKGTIGTAYKVVLVSERVLAVKRLRDVELSEQEFREKIEPVGAMVHRNLVPLRAYYYSKDEKLLVYDFISEGSVSALLHGTGKPQLHWRARLEIALDATRGIAYIHSTSPSASHGNLKSSNVLLLSGTALVSDHGLAPLRRPASFPGHPAPEVTDPRRISQNADVYSFGVLLLELLTGKAPAHPLLYEEAFDLPRWVQSVVKEEWASEVFDPELLQYQDVEDEMVQLLELAIDCTAQYHDKRPAMPDIVSRIEQIHRSSSHSDDHRHV</sequence>
<feature type="domain" description="Protein kinase" evidence="4">
    <location>
        <begin position="71"/>
        <end position="336"/>
    </location>
</feature>
<organism evidence="5 6">
    <name type="scientific">Spirodela intermedia</name>
    <name type="common">Intermediate duckweed</name>
    <dbReference type="NCBI Taxonomy" id="51605"/>
    <lineage>
        <taxon>Eukaryota</taxon>
        <taxon>Viridiplantae</taxon>
        <taxon>Streptophyta</taxon>
        <taxon>Embryophyta</taxon>
        <taxon>Tracheophyta</taxon>
        <taxon>Spermatophyta</taxon>
        <taxon>Magnoliopsida</taxon>
        <taxon>Liliopsida</taxon>
        <taxon>Araceae</taxon>
        <taxon>Lemnoideae</taxon>
        <taxon>Spirodela</taxon>
    </lineage>
</organism>